<proteinExistence type="predicted"/>
<reference evidence="2" key="1">
    <citation type="journal article" date="2019" name="Int. J. Syst. Evol. Microbiol.">
        <title>The Global Catalogue of Microorganisms (GCM) 10K type strain sequencing project: providing services to taxonomists for standard genome sequencing and annotation.</title>
        <authorList>
            <consortium name="The Broad Institute Genomics Platform"/>
            <consortium name="The Broad Institute Genome Sequencing Center for Infectious Disease"/>
            <person name="Wu L."/>
            <person name="Ma J."/>
        </authorList>
    </citation>
    <scope>NUCLEOTIDE SEQUENCE [LARGE SCALE GENOMIC DNA]</scope>
    <source>
        <strain evidence="2">CECT 8482</strain>
    </source>
</reference>
<name>A0ABT8D982_9RHOB</name>
<comment type="caution">
    <text evidence="1">The sequence shown here is derived from an EMBL/GenBank/DDBJ whole genome shotgun (WGS) entry which is preliminary data.</text>
</comment>
<gene>
    <name evidence="1" type="ORF">QWZ10_09480</name>
</gene>
<dbReference type="EMBL" id="JAUFRC010000001">
    <property type="protein sequence ID" value="MDN3711985.1"/>
    <property type="molecule type" value="Genomic_DNA"/>
</dbReference>
<sequence>MTPDIPTSRFGQGCAAHTCLVRIEHYGESAPDAMEHTRATLAGLAAE</sequence>
<dbReference type="Proteomes" id="UP001243846">
    <property type="component" value="Unassembled WGS sequence"/>
</dbReference>
<keyword evidence="2" id="KW-1185">Reference proteome</keyword>
<protein>
    <submittedName>
        <fullName evidence="1">Uncharacterized protein</fullName>
    </submittedName>
</protein>
<evidence type="ECO:0000313" key="2">
    <source>
        <dbReference type="Proteomes" id="UP001243846"/>
    </source>
</evidence>
<organism evidence="1 2">
    <name type="scientific">Paracoccus cavernae</name>
    <dbReference type="NCBI Taxonomy" id="1571207"/>
    <lineage>
        <taxon>Bacteria</taxon>
        <taxon>Pseudomonadati</taxon>
        <taxon>Pseudomonadota</taxon>
        <taxon>Alphaproteobacteria</taxon>
        <taxon>Rhodobacterales</taxon>
        <taxon>Paracoccaceae</taxon>
        <taxon>Paracoccus</taxon>
    </lineage>
</organism>
<evidence type="ECO:0000313" key="1">
    <source>
        <dbReference type="EMBL" id="MDN3711985.1"/>
    </source>
</evidence>
<accession>A0ABT8D982</accession>